<dbReference type="InterPro" id="IPR056906">
    <property type="entry name" value="ORF2/G2P_dom"/>
</dbReference>
<accession>A0A934I7E0</accession>
<evidence type="ECO:0000313" key="2">
    <source>
        <dbReference type="EMBL" id="MBI9115576.1"/>
    </source>
</evidence>
<comment type="caution">
    <text evidence="2">The sequence shown here is derived from an EMBL/GenBank/DDBJ whole genome shotgun (WGS) entry which is preliminary data.</text>
</comment>
<name>A0A934I7E0_9MICO</name>
<keyword evidence="3" id="KW-1185">Reference proteome</keyword>
<dbReference type="AlphaFoldDB" id="A0A934I7E0"/>
<gene>
    <name evidence="2" type="ORF">JAV76_11185</name>
</gene>
<feature type="domain" description="Replication-associated protein ORF2/G2P" evidence="1">
    <location>
        <begin position="6"/>
        <end position="94"/>
    </location>
</feature>
<protein>
    <recommendedName>
        <fullName evidence="1">Replication-associated protein ORF2/G2P domain-containing protein</fullName>
    </recommendedName>
</protein>
<evidence type="ECO:0000259" key="1">
    <source>
        <dbReference type="Pfam" id="PF23343"/>
    </source>
</evidence>
<dbReference type="RefSeq" id="WP_198734146.1">
    <property type="nucleotide sequence ID" value="NZ_JAEINH010000009.1"/>
</dbReference>
<dbReference type="Pfam" id="PF23343">
    <property type="entry name" value="REP_ORF2-G2P"/>
    <property type="match status" value="1"/>
</dbReference>
<sequence>MALRWHVAEFFHDLRDALGGDPLRCVWVPELHEDGGRFHVHFAVGTFVPSGLIRRTWGRGYVSIKLLGELGVGAGALEEARRAVGYLSKYVGKAFTDPSVRVPGDASVRRRAGVQARADEGFGAILR</sequence>
<dbReference type="Proteomes" id="UP000602087">
    <property type="component" value="Unassembled WGS sequence"/>
</dbReference>
<evidence type="ECO:0000313" key="3">
    <source>
        <dbReference type="Proteomes" id="UP000602087"/>
    </source>
</evidence>
<reference evidence="2" key="1">
    <citation type="submission" date="2020-12" db="EMBL/GenBank/DDBJ databases">
        <title>Sanguibacter suaedae sp. nov., isolated from Suaeda aralocaspica.</title>
        <authorList>
            <person name="Ma Q."/>
        </authorList>
    </citation>
    <scope>NUCLEOTIDE SEQUENCE</scope>
    <source>
        <strain evidence="2">YZGR15</strain>
    </source>
</reference>
<dbReference type="EMBL" id="JAEINH010000009">
    <property type="protein sequence ID" value="MBI9115576.1"/>
    <property type="molecule type" value="Genomic_DNA"/>
</dbReference>
<proteinExistence type="predicted"/>
<organism evidence="2 3">
    <name type="scientific">Sanguibacter suaedae</name>
    <dbReference type="NCBI Taxonomy" id="2795737"/>
    <lineage>
        <taxon>Bacteria</taxon>
        <taxon>Bacillati</taxon>
        <taxon>Actinomycetota</taxon>
        <taxon>Actinomycetes</taxon>
        <taxon>Micrococcales</taxon>
        <taxon>Sanguibacteraceae</taxon>
        <taxon>Sanguibacter</taxon>
    </lineage>
</organism>